<proteinExistence type="inferred from homology"/>
<feature type="domain" description="N-acetyltransferase" evidence="4">
    <location>
        <begin position="3"/>
        <end position="163"/>
    </location>
</feature>
<evidence type="ECO:0000256" key="1">
    <source>
        <dbReference type="ARBA" id="ARBA00022679"/>
    </source>
</evidence>
<dbReference type="PROSITE" id="PS51186">
    <property type="entry name" value="GNAT"/>
    <property type="match status" value="1"/>
</dbReference>
<comment type="caution">
    <text evidence="5">The sequence shown here is derived from an EMBL/GenBank/DDBJ whole genome shotgun (WGS) entry which is preliminary data.</text>
</comment>
<dbReference type="InterPro" id="IPR016181">
    <property type="entry name" value="Acyl_CoA_acyltransferase"/>
</dbReference>
<organism evidence="5 6">
    <name type="scientific">Planococcus shixiaomingii</name>
    <dbReference type="NCBI Taxonomy" id="3058393"/>
    <lineage>
        <taxon>Bacteria</taxon>
        <taxon>Bacillati</taxon>
        <taxon>Bacillota</taxon>
        <taxon>Bacilli</taxon>
        <taxon>Bacillales</taxon>
        <taxon>Caryophanaceae</taxon>
        <taxon>Planococcus</taxon>
    </lineage>
</organism>
<protein>
    <submittedName>
        <fullName evidence="5">GNAT family N-acetyltransferase</fullName>
    </submittedName>
</protein>
<evidence type="ECO:0000259" key="4">
    <source>
        <dbReference type="PROSITE" id="PS51186"/>
    </source>
</evidence>
<dbReference type="EMBL" id="JAUJWV010000001">
    <property type="protein sequence ID" value="MDN7240673.1"/>
    <property type="molecule type" value="Genomic_DNA"/>
</dbReference>
<dbReference type="Pfam" id="PF13302">
    <property type="entry name" value="Acetyltransf_3"/>
    <property type="match status" value="1"/>
</dbReference>
<keyword evidence="2" id="KW-0012">Acyltransferase</keyword>
<name>A0ABT8MYG4_9BACL</name>
<sequence length="174" mass="20462">MEITINLIKELDAQELFEFENENRGFFEKMIPSRGNDYYTWDTFIERHWVLLNEQERGLSHFYLIKDRTGNIAGRINLVDIDLITNEAEIGFRIGEAYVGKGIANRALNLLLYSESTIKKIHAKTTTVNFASQRVLEKNGFIQTKISDEDFEMNAQKMKFVHYLWEKRNFGLEK</sequence>
<accession>A0ABT8MYG4</accession>
<dbReference type="Proteomes" id="UP001172055">
    <property type="component" value="Unassembled WGS sequence"/>
</dbReference>
<dbReference type="PANTHER" id="PTHR43792">
    <property type="entry name" value="GNAT FAMILY, PUTATIVE (AFU_ORTHOLOGUE AFUA_3G00765)-RELATED-RELATED"/>
    <property type="match status" value="1"/>
</dbReference>
<evidence type="ECO:0000256" key="3">
    <source>
        <dbReference type="ARBA" id="ARBA00038502"/>
    </source>
</evidence>
<reference evidence="5 6" key="1">
    <citation type="submission" date="2023-06" db="EMBL/GenBank/DDBJ databases">
        <title>Novel species in genus Planococcus.</title>
        <authorList>
            <person name="Ning S."/>
        </authorList>
    </citation>
    <scope>NUCLEOTIDE SEQUENCE [LARGE SCALE GENOMIC DNA]</scope>
    <source>
        <strain evidence="5 6">N028</strain>
    </source>
</reference>
<dbReference type="Gene3D" id="3.40.630.30">
    <property type="match status" value="1"/>
</dbReference>
<evidence type="ECO:0000256" key="2">
    <source>
        <dbReference type="ARBA" id="ARBA00023315"/>
    </source>
</evidence>
<dbReference type="InterPro" id="IPR051531">
    <property type="entry name" value="N-acetyltransferase"/>
</dbReference>
<evidence type="ECO:0000313" key="5">
    <source>
        <dbReference type="EMBL" id="MDN7240673.1"/>
    </source>
</evidence>
<comment type="similarity">
    <text evidence="3">Belongs to the acetyltransferase family. RimJ subfamily.</text>
</comment>
<dbReference type="InterPro" id="IPR000182">
    <property type="entry name" value="GNAT_dom"/>
</dbReference>
<keyword evidence="1" id="KW-0808">Transferase</keyword>
<dbReference type="SUPFAM" id="SSF55729">
    <property type="entry name" value="Acyl-CoA N-acyltransferases (Nat)"/>
    <property type="match status" value="1"/>
</dbReference>
<dbReference type="RefSeq" id="WP_301722578.1">
    <property type="nucleotide sequence ID" value="NZ_JAUJWV010000001.1"/>
</dbReference>
<evidence type="ECO:0000313" key="6">
    <source>
        <dbReference type="Proteomes" id="UP001172055"/>
    </source>
</evidence>
<dbReference type="PANTHER" id="PTHR43792:SF8">
    <property type="entry name" value="[RIBOSOMAL PROTEIN US5]-ALANINE N-ACETYLTRANSFERASE"/>
    <property type="match status" value="1"/>
</dbReference>
<keyword evidence="6" id="KW-1185">Reference proteome</keyword>
<gene>
    <name evidence="5" type="ORF">QWY14_02675</name>
</gene>